<evidence type="ECO:0000256" key="1">
    <source>
        <dbReference type="ARBA" id="ARBA00009964"/>
    </source>
</evidence>
<proteinExistence type="inferred from homology"/>
<keyword evidence="3" id="KW-0614">Plasmid</keyword>
<dbReference type="InterPro" id="IPR010921">
    <property type="entry name" value="Trp_repressor/repl_initiator"/>
</dbReference>
<dbReference type="AlphaFoldDB" id="A0A7G6T4G2"/>
<evidence type="ECO:0000313" key="4">
    <source>
        <dbReference type="EMBL" id="QND61648.1"/>
    </source>
</evidence>
<evidence type="ECO:0000313" key="3">
    <source>
        <dbReference type="EMBL" id="QND61644.1"/>
    </source>
</evidence>
<dbReference type="PANTHER" id="PTHR37936:SF3">
    <property type="entry name" value="TRANSPOSASE INSC FOR INSERTION ELEMENT IS2A-RELATED"/>
    <property type="match status" value="1"/>
</dbReference>
<name>A0A7G6T4G2_9HYPH</name>
<dbReference type="Gene3D" id="1.10.10.10">
    <property type="entry name" value="Winged helix-like DNA-binding domain superfamily/Winged helix DNA-binding domain"/>
    <property type="match status" value="1"/>
</dbReference>
<dbReference type="EMBL" id="CP050297">
    <property type="protein sequence ID" value="QND61553.1"/>
    <property type="molecule type" value="Genomic_DNA"/>
</dbReference>
<dbReference type="GO" id="GO:0043565">
    <property type="term" value="F:sequence-specific DNA binding"/>
    <property type="evidence" value="ECO:0007669"/>
    <property type="project" value="InterPro"/>
</dbReference>
<dbReference type="Proteomes" id="UP000515465">
    <property type="component" value="Plasmid p_2"/>
</dbReference>
<dbReference type="EMBL" id="CP050297">
    <property type="protein sequence ID" value="QND61644.1"/>
    <property type="molecule type" value="Genomic_DNA"/>
</dbReference>
<organism evidence="3 5">
    <name type="scientific">Mesorhizobium huakuii</name>
    <dbReference type="NCBI Taxonomy" id="28104"/>
    <lineage>
        <taxon>Bacteria</taxon>
        <taxon>Pseudomonadati</taxon>
        <taxon>Pseudomonadota</taxon>
        <taxon>Alphaproteobacteria</taxon>
        <taxon>Hyphomicrobiales</taxon>
        <taxon>Phyllobacteriaceae</taxon>
        <taxon>Mesorhizobium</taxon>
    </lineage>
</organism>
<comment type="similarity">
    <text evidence="1">Belongs to the transposase 8 family.</text>
</comment>
<evidence type="ECO:0000313" key="5">
    <source>
        <dbReference type="Proteomes" id="UP000515465"/>
    </source>
</evidence>
<accession>A0A7G6T4G2</accession>
<dbReference type="SUPFAM" id="SSF48295">
    <property type="entry name" value="TrpR-like"/>
    <property type="match status" value="1"/>
</dbReference>
<sequence length="112" mass="11981">MLRRRWSAEAKARILEEALAPGANVSAVARTHGVSPQQVFAWRRKAIRSGEIVVQTRGSEAEAQSFAPLEVAREDSGCTSGLEIVIGDATIRVGNDVAPTLLTEAIRAVRSA</sequence>
<evidence type="ECO:0000313" key="2">
    <source>
        <dbReference type="EMBL" id="QND61553.1"/>
    </source>
</evidence>
<gene>
    <name evidence="2" type="ORF">HB778_35080</name>
    <name evidence="3" type="ORF">HB778_35840</name>
    <name evidence="4" type="ORF">HB778_35885</name>
</gene>
<dbReference type="PANTHER" id="PTHR37936">
    <property type="entry name" value="TRANSPOSASE INSC FOR INSERTION ELEMENT IS2A-RELATED"/>
    <property type="match status" value="1"/>
</dbReference>
<dbReference type="EMBL" id="CP050297">
    <property type="protein sequence ID" value="QND61648.1"/>
    <property type="molecule type" value="Genomic_DNA"/>
</dbReference>
<protein>
    <submittedName>
        <fullName evidence="3">Transposase</fullName>
    </submittedName>
</protein>
<dbReference type="InterPro" id="IPR002514">
    <property type="entry name" value="Transposase_8"/>
</dbReference>
<reference evidence="3" key="2">
    <citation type="journal article" date="2020" name="Mol. Plant Microbe Interact.">
        <title>Complete genome sequences of four natural Pseudomonas isolates that catabolize a wide range of aromatic compounds relevant to lignin valorization.</title>
        <authorList>
            <person name="Hatmaker E.A."/>
            <person name="Presle G."/>
            <person name="Cannon O."/>
            <person name="Guss A.M."/>
            <person name="Elkins J.G."/>
        </authorList>
    </citation>
    <scope>NUCLEOTIDE SEQUENCE</scope>
    <source>
        <strain evidence="3">583</strain>
        <plasmid evidence="3">p_2</plasmid>
    </source>
</reference>
<dbReference type="InterPro" id="IPR036388">
    <property type="entry name" value="WH-like_DNA-bd_sf"/>
</dbReference>
<dbReference type="RefSeq" id="WP_183465370.1">
    <property type="nucleotide sequence ID" value="NZ_CP050297.1"/>
</dbReference>
<geneLocation type="plasmid" evidence="3 5">
    <name>p_2</name>
</geneLocation>
<dbReference type="NCBIfam" id="NF047595">
    <property type="entry name" value="IS66_ISRel24_TnpA"/>
    <property type="match status" value="1"/>
</dbReference>
<reference evidence="5" key="1">
    <citation type="journal article" date="2020" name="Mol. Plant Microbe">
        <title>Rhizobial microsymbionts of the narrowly endemic Oxytropis species growing in Kamchatka are characterized by significant genetic diversity and possess a set of genes that are associated with T3SS and T6SS secretion systems and can affect the development of symbiosis.</title>
        <authorList>
            <person name="Safronova V."/>
            <person name="Guro P."/>
            <person name="Sazanova A."/>
            <person name="Kuznetsova I."/>
            <person name="Belimov A."/>
            <person name="Yakubov V."/>
            <person name="Chirak E."/>
            <person name="Afonin A."/>
            <person name="Gogolev Y."/>
            <person name="Andronov E."/>
            <person name="Tikhonovich I."/>
        </authorList>
    </citation>
    <scope>NUCLEOTIDE SEQUENCE [LARGE SCALE GENOMIC DNA]</scope>
    <source>
        <strain evidence="5">583</strain>
        <plasmid evidence="5">p_2</plasmid>
    </source>
</reference>
<dbReference type="GO" id="GO:0004803">
    <property type="term" value="F:transposase activity"/>
    <property type="evidence" value="ECO:0007669"/>
    <property type="project" value="InterPro"/>
</dbReference>
<dbReference type="GO" id="GO:0006313">
    <property type="term" value="P:DNA transposition"/>
    <property type="evidence" value="ECO:0007669"/>
    <property type="project" value="InterPro"/>
</dbReference>
<dbReference type="Pfam" id="PF01527">
    <property type="entry name" value="HTH_Tnp_1"/>
    <property type="match status" value="1"/>
</dbReference>